<dbReference type="OrthoDB" id="6505324at2759"/>
<reference evidence="3" key="1">
    <citation type="submission" date="2020-11" db="EMBL/GenBank/DDBJ databases">
        <authorList>
            <person name="Tran Van P."/>
        </authorList>
    </citation>
    <scope>NUCLEOTIDE SEQUENCE</scope>
</reference>
<sequence length="323" mass="36607">MTTTANKVDRKTNEVYVYSSDGQLVGYGGISKSSPLSNFYKTSFTYSGHRFQYSECAIMYEKAITFGDHKTADNVLKCTTPAAAKRLGRRVKPFDPKKWRDVRDEKVPQILYEKFTQNQTLKDWLISTSGAVLAEIAIQDITGRIKYKDRIWGVTIGQYHQDIDKPSLWHKYGDNFLGNTLMSVRQTILDETEDQLISDLKLVNNTYKSILEWKVRQITKLTDQLRQLTDTTCGEEHIHTDDNDTQSSSHGSVQMNANNNNLFIFATQLLSNSDQTNKDTANGHVHQSGPQNDSISDTKPLDNRYSDGVQCVQTLSIDNSRGI</sequence>
<organism evidence="3">
    <name type="scientific">Oppiella nova</name>
    <dbReference type="NCBI Taxonomy" id="334625"/>
    <lineage>
        <taxon>Eukaryota</taxon>
        <taxon>Metazoa</taxon>
        <taxon>Ecdysozoa</taxon>
        <taxon>Arthropoda</taxon>
        <taxon>Chelicerata</taxon>
        <taxon>Arachnida</taxon>
        <taxon>Acari</taxon>
        <taxon>Acariformes</taxon>
        <taxon>Sarcoptiformes</taxon>
        <taxon>Oribatida</taxon>
        <taxon>Brachypylina</taxon>
        <taxon>Oppioidea</taxon>
        <taxon>Oppiidae</taxon>
        <taxon>Oppiella</taxon>
    </lineage>
</organism>
<dbReference type="SUPFAM" id="SSF143990">
    <property type="entry name" value="YbiA-like"/>
    <property type="match status" value="1"/>
</dbReference>
<feature type="compositionally biased region" description="Polar residues" evidence="1">
    <location>
        <begin position="288"/>
        <end position="297"/>
    </location>
</feature>
<protein>
    <recommendedName>
        <fullName evidence="2">NADAR domain-containing protein</fullName>
    </recommendedName>
</protein>
<feature type="non-terminal residue" evidence="3">
    <location>
        <position position="1"/>
    </location>
</feature>
<evidence type="ECO:0000256" key="1">
    <source>
        <dbReference type="SAM" id="MobiDB-lite"/>
    </source>
</evidence>
<name>A0A7R9MAP2_9ACAR</name>
<dbReference type="InterPro" id="IPR037238">
    <property type="entry name" value="YbiA-like_sf"/>
</dbReference>
<evidence type="ECO:0000313" key="4">
    <source>
        <dbReference type="Proteomes" id="UP000728032"/>
    </source>
</evidence>
<dbReference type="Pfam" id="PF08719">
    <property type="entry name" value="NADAR"/>
    <property type="match status" value="1"/>
</dbReference>
<evidence type="ECO:0000313" key="3">
    <source>
        <dbReference type="EMBL" id="CAD7656627.1"/>
    </source>
</evidence>
<dbReference type="EMBL" id="OC926285">
    <property type="protein sequence ID" value="CAD7656627.1"/>
    <property type="molecule type" value="Genomic_DNA"/>
</dbReference>
<dbReference type="EMBL" id="CAJPVJ010011460">
    <property type="protein sequence ID" value="CAG2173814.1"/>
    <property type="molecule type" value="Genomic_DNA"/>
</dbReference>
<dbReference type="CDD" id="cd15457">
    <property type="entry name" value="NADAR"/>
    <property type="match status" value="1"/>
</dbReference>
<proteinExistence type="predicted"/>
<evidence type="ECO:0000259" key="2">
    <source>
        <dbReference type="Pfam" id="PF08719"/>
    </source>
</evidence>
<feature type="region of interest" description="Disordered" evidence="1">
    <location>
        <begin position="275"/>
        <end position="305"/>
    </location>
</feature>
<gene>
    <name evidence="3" type="ORF">ONB1V03_LOCUS13263</name>
</gene>
<keyword evidence="4" id="KW-1185">Reference proteome</keyword>
<dbReference type="NCBIfam" id="TIGR02464">
    <property type="entry name" value="ribofla_fusion"/>
    <property type="match status" value="1"/>
</dbReference>
<dbReference type="Proteomes" id="UP000728032">
    <property type="component" value="Unassembled WGS sequence"/>
</dbReference>
<dbReference type="Gene3D" id="1.10.357.40">
    <property type="entry name" value="YbiA-like"/>
    <property type="match status" value="1"/>
</dbReference>
<dbReference type="InterPro" id="IPR012816">
    <property type="entry name" value="NADAR"/>
</dbReference>
<accession>A0A7R9MAP2</accession>
<dbReference type="AlphaFoldDB" id="A0A7R9MAP2"/>
<feature type="domain" description="NADAR" evidence="2">
    <location>
        <begin position="32"/>
        <end position="188"/>
    </location>
</feature>